<dbReference type="InterPro" id="IPR052063">
    <property type="entry name" value="Polysaccharide_Lyase_1"/>
</dbReference>
<dbReference type="KEGG" id="pdj:D0907_09585"/>
<accession>A0AAD0WCY1</accession>
<proteinExistence type="predicted"/>
<dbReference type="EMBL" id="CP032090">
    <property type="protein sequence ID" value="AXV65511.1"/>
    <property type="molecule type" value="Genomic_DNA"/>
</dbReference>
<feature type="signal peptide" evidence="3">
    <location>
        <begin position="1"/>
        <end position="26"/>
    </location>
</feature>
<evidence type="ECO:0000256" key="2">
    <source>
        <dbReference type="ARBA" id="ARBA00023180"/>
    </source>
</evidence>
<dbReference type="PANTHER" id="PTHR42970:SF1">
    <property type="entry name" value="PECTATE LYASE C-RELATED"/>
    <property type="match status" value="1"/>
</dbReference>
<evidence type="ECO:0000313" key="4">
    <source>
        <dbReference type="EMBL" id="AXV65511.1"/>
    </source>
</evidence>
<evidence type="ECO:0000313" key="5">
    <source>
        <dbReference type="Proteomes" id="UP000264605"/>
    </source>
</evidence>
<organism evidence="4 5">
    <name type="scientific">Pseudoalteromonas lipolytica</name>
    <dbReference type="NCBI Taxonomy" id="570156"/>
    <lineage>
        <taxon>Bacteria</taxon>
        <taxon>Pseudomonadati</taxon>
        <taxon>Pseudomonadota</taxon>
        <taxon>Gammaproteobacteria</taxon>
        <taxon>Alteromonadales</taxon>
        <taxon>Pseudoalteromonadaceae</taxon>
        <taxon>Pseudoalteromonas</taxon>
    </lineage>
</organism>
<reference evidence="4 5" key="1">
    <citation type="submission" date="2018-08" db="EMBL/GenBank/DDBJ databases">
        <title>Draft genome sequence of Pseudoalteromonas donghaensis HJ51.</title>
        <authorList>
            <person name="Oh J."/>
            <person name="Roh D."/>
        </authorList>
    </citation>
    <scope>NUCLEOTIDE SEQUENCE [LARGE SCALE GENOMIC DNA]</scope>
    <source>
        <strain evidence="4 5">HJ51</strain>
    </source>
</reference>
<dbReference type="InterPro" id="IPR011050">
    <property type="entry name" value="Pectin_lyase_fold/virulence"/>
</dbReference>
<dbReference type="Gene3D" id="2.160.20.10">
    <property type="entry name" value="Single-stranded right-handed beta-helix, Pectin lyase-like"/>
    <property type="match status" value="1"/>
</dbReference>
<evidence type="ECO:0000256" key="1">
    <source>
        <dbReference type="ARBA" id="ARBA00022723"/>
    </source>
</evidence>
<dbReference type="GeneID" id="99505711"/>
<protein>
    <recommendedName>
        <fullName evidence="6">Pectate lyase</fullName>
    </recommendedName>
</protein>
<evidence type="ECO:0000256" key="3">
    <source>
        <dbReference type="SAM" id="SignalP"/>
    </source>
</evidence>
<keyword evidence="3" id="KW-0732">Signal</keyword>
<dbReference type="GO" id="GO:0046872">
    <property type="term" value="F:metal ion binding"/>
    <property type="evidence" value="ECO:0007669"/>
    <property type="project" value="UniProtKB-KW"/>
</dbReference>
<name>A0AAD0WCY1_9GAMM</name>
<dbReference type="Proteomes" id="UP000264605">
    <property type="component" value="Chromosome"/>
</dbReference>
<feature type="chain" id="PRO_5042239988" description="Pectate lyase" evidence="3">
    <location>
        <begin position="27"/>
        <end position="470"/>
    </location>
</feature>
<dbReference type="AlphaFoldDB" id="A0AAD0WCY1"/>
<dbReference type="InterPro" id="IPR012334">
    <property type="entry name" value="Pectin_lyas_fold"/>
</dbReference>
<dbReference type="SUPFAM" id="SSF51126">
    <property type="entry name" value="Pectin lyase-like"/>
    <property type="match status" value="1"/>
</dbReference>
<keyword evidence="2" id="KW-0325">Glycoprotein</keyword>
<dbReference type="PANTHER" id="PTHR42970">
    <property type="entry name" value="PECTATE LYASE C-RELATED"/>
    <property type="match status" value="1"/>
</dbReference>
<evidence type="ECO:0008006" key="6">
    <source>
        <dbReference type="Google" id="ProtNLM"/>
    </source>
</evidence>
<dbReference type="RefSeq" id="WP_118844389.1">
    <property type="nucleotide sequence ID" value="NZ_CP032090.1"/>
</dbReference>
<gene>
    <name evidence="4" type="ORF">D0907_09585</name>
</gene>
<sequence length="470" mass="52636">MKSEQYRFRRNVLLLLFGALSVSLFSANSMGQSLTPRSIAFDGAEGFGKFSRGGAKGKLYIVTSLEDKDEPGTLRYAINQKHPRVITFAVSGVIKLSKELKVNHGRITLAGQTSAGGITISGAPFTVSNAEDVIIRFIRFRLGTFKVVEDALTVRNSNNVIIDHCSLSWSVDETGSFYNNRNFTLQNSIISYSLNDSIHPKGKHGYGGIWGGANASFINNIIANHASRTPRINGHRLKSPYPYTDEFIEVSNNIIFNWGHNNVYGSENGRFNLIANYYKPGKASKRIQFADIWFSPFISKNQAYIAGNILEGYPEFDDKNWLAVNYRNKKEGKRIASQANSPWLSDKKIIVEKESDFKAKNAKQVFYDIAQNQLAGANRNAHGVFIDSIDQLVYDQLNDKRPVTGDGLINHELDVIPSWQAYEAQFKDVAVVQDKNNDGIADSWFAQQEAVLKTLNESQKLELYLEHLAK</sequence>
<keyword evidence="1" id="KW-0479">Metal-binding</keyword>